<feature type="non-terminal residue" evidence="6">
    <location>
        <position position="1"/>
    </location>
</feature>
<feature type="transmembrane region" description="Helical" evidence="5">
    <location>
        <begin position="251"/>
        <end position="273"/>
    </location>
</feature>
<name>A0A9W4SRF0_9GLOM</name>
<evidence type="ECO:0000313" key="7">
    <source>
        <dbReference type="Proteomes" id="UP001153678"/>
    </source>
</evidence>
<organism evidence="6 7">
    <name type="scientific">Funneliformis geosporum</name>
    <dbReference type="NCBI Taxonomy" id="1117311"/>
    <lineage>
        <taxon>Eukaryota</taxon>
        <taxon>Fungi</taxon>
        <taxon>Fungi incertae sedis</taxon>
        <taxon>Mucoromycota</taxon>
        <taxon>Glomeromycotina</taxon>
        <taxon>Glomeromycetes</taxon>
        <taxon>Glomerales</taxon>
        <taxon>Glomeraceae</taxon>
        <taxon>Funneliformis</taxon>
    </lineage>
</organism>
<feature type="transmembrane region" description="Helical" evidence="5">
    <location>
        <begin position="172"/>
        <end position="189"/>
    </location>
</feature>
<comment type="subcellular location">
    <subcellularLocation>
        <location evidence="1">Membrane</location>
        <topology evidence="1">Multi-pass membrane protein</topology>
    </subcellularLocation>
</comment>
<gene>
    <name evidence="6" type="ORF">FWILDA_LOCUS8804</name>
</gene>
<sequence>YSGPLSGTAKKLKVFSVASLIITIMISPIIMIVDAPMGLGARAFLLVTTLSTSAISTGLIHLCLSPYVRNIYYKPSTLTNPSTSEISSSQITPETFITIETLTLFCRSNFTTLPVKSLEPSFRFFTTWKVNKLYENELKAMTRKGKQLKPKEFFYIHNELCENKVMREPSKLFFGTLMMLVLSAKFAVAQDEKVEHVGDEGACAKKEFDESTYNLGLHIGALFIIFVTSSFGAFVPLISKKCPNLIIPGSVFFFCKNFGTGVILATAFIHMIPSAFDMLSNECLPEIWHNYPWAGAISMVAALTIFFIEYVAIKVTEKGINNKDNLPIYKNDPILETSKDDSSSIHNHGTLVLLTNETQTIGIIILEAGICLHSIIIGIALSVTTGSDFISLLIALVFHQMFEGLGLGSRIAELEYPQGIHDTYNPDSITALIIQGVLDSVSAGILLYAALVELLANDFINDPKFHKKSIAHQCSAFIIFILGAGMMSLIGPGFRTSVELSLYMKYF</sequence>
<comment type="caution">
    <text evidence="6">The sequence shown here is derived from an EMBL/GenBank/DDBJ whole genome shotgun (WGS) entry which is preliminary data.</text>
</comment>
<keyword evidence="2 5" id="KW-0812">Transmembrane</keyword>
<evidence type="ECO:0000256" key="2">
    <source>
        <dbReference type="ARBA" id="ARBA00022692"/>
    </source>
</evidence>
<feature type="transmembrane region" description="Helical" evidence="5">
    <location>
        <begin position="429"/>
        <end position="450"/>
    </location>
</feature>
<evidence type="ECO:0000256" key="3">
    <source>
        <dbReference type="ARBA" id="ARBA00022989"/>
    </source>
</evidence>
<evidence type="ECO:0000313" key="6">
    <source>
        <dbReference type="EMBL" id="CAI2178870.1"/>
    </source>
</evidence>
<dbReference type="InterPro" id="IPR003689">
    <property type="entry name" value="ZIP"/>
</dbReference>
<feature type="transmembrane region" description="Helical" evidence="5">
    <location>
        <begin position="39"/>
        <end position="64"/>
    </location>
</feature>
<evidence type="ECO:0000256" key="4">
    <source>
        <dbReference type="ARBA" id="ARBA00023136"/>
    </source>
</evidence>
<dbReference type="EMBL" id="CAMKVN010001940">
    <property type="protein sequence ID" value="CAI2178870.1"/>
    <property type="molecule type" value="Genomic_DNA"/>
</dbReference>
<dbReference type="PANTHER" id="PTHR11040">
    <property type="entry name" value="ZINC/IRON TRANSPORTER"/>
    <property type="match status" value="1"/>
</dbReference>
<feature type="transmembrane region" description="Helical" evidence="5">
    <location>
        <begin position="470"/>
        <end position="494"/>
    </location>
</feature>
<dbReference type="GO" id="GO:0005886">
    <property type="term" value="C:plasma membrane"/>
    <property type="evidence" value="ECO:0007669"/>
    <property type="project" value="TreeGrafter"/>
</dbReference>
<accession>A0A9W4SRF0</accession>
<proteinExistence type="predicted"/>
<dbReference type="PANTHER" id="PTHR11040:SF44">
    <property type="entry name" value="PROTEIN ZNTC-RELATED"/>
    <property type="match status" value="1"/>
</dbReference>
<reference evidence="6" key="1">
    <citation type="submission" date="2022-08" db="EMBL/GenBank/DDBJ databases">
        <authorList>
            <person name="Kallberg Y."/>
            <person name="Tangrot J."/>
            <person name="Rosling A."/>
        </authorList>
    </citation>
    <scope>NUCLEOTIDE SEQUENCE</scope>
    <source>
        <strain evidence="6">Wild A</strain>
    </source>
</reference>
<feature type="transmembrane region" description="Helical" evidence="5">
    <location>
        <begin position="293"/>
        <end position="313"/>
    </location>
</feature>
<dbReference type="Pfam" id="PF02535">
    <property type="entry name" value="Zip"/>
    <property type="match status" value="2"/>
</dbReference>
<dbReference type="GO" id="GO:0005385">
    <property type="term" value="F:zinc ion transmembrane transporter activity"/>
    <property type="evidence" value="ECO:0007669"/>
    <property type="project" value="TreeGrafter"/>
</dbReference>
<dbReference type="OrthoDB" id="448280at2759"/>
<feature type="transmembrane region" description="Helical" evidence="5">
    <location>
        <begin position="12"/>
        <end position="33"/>
    </location>
</feature>
<feature type="transmembrane region" description="Helical" evidence="5">
    <location>
        <begin position="361"/>
        <end position="383"/>
    </location>
</feature>
<keyword evidence="4 5" id="KW-0472">Membrane</keyword>
<keyword evidence="7" id="KW-1185">Reference proteome</keyword>
<evidence type="ECO:0000256" key="1">
    <source>
        <dbReference type="ARBA" id="ARBA00004141"/>
    </source>
</evidence>
<keyword evidence="3 5" id="KW-1133">Transmembrane helix</keyword>
<protein>
    <submittedName>
        <fullName evidence="6">4879_t:CDS:1</fullName>
    </submittedName>
</protein>
<dbReference type="Proteomes" id="UP001153678">
    <property type="component" value="Unassembled WGS sequence"/>
</dbReference>
<dbReference type="AlphaFoldDB" id="A0A9W4SRF0"/>
<feature type="transmembrane region" description="Helical" evidence="5">
    <location>
        <begin position="215"/>
        <end position="239"/>
    </location>
</feature>
<evidence type="ECO:0000256" key="5">
    <source>
        <dbReference type="SAM" id="Phobius"/>
    </source>
</evidence>